<feature type="transmembrane region" description="Helical" evidence="1">
    <location>
        <begin position="21"/>
        <end position="38"/>
    </location>
</feature>
<accession>A0A0A9HZS5</accession>
<organism evidence="2">
    <name type="scientific">Arundo donax</name>
    <name type="common">Giant reed</name>
    <name type="synonym">Donax arundinaceus</name>
    <dbReference type="NCBI Taxonomy" id="35708"/>
    <lineage>
        <taxon>Eukaryota</taxon>
        <taxon>Viridiplantae</taxon>
        <taxon>Streptophyta</taxon>
        <taxon>Embryophyta</taxon>
        <taxon>Tracheophyta</taxon>
        <taxon>Spermatophyta</taxon>
        <taxon>Magnoliopsida</taxon>
        <taxon>Liliopsida</taxon>
        <taxon>Poales</taxon>
        <taxon>Poaceae</taxon>
        <taxon>PACMAD clade</taxon>
        <taxon>Arundinoideae</taxon>
        <taxon>Arundineae</taxon>
        <taxon>Arundo</taxon>
    </lineage>
</organism>
<proteinExistence type="predicted"/>
<keyword evidence="1" id="KW-0812">Transmembrane</keyword>
<reference evidence="2" key="1">
    <citation type="submission" date="2014-09" db="EMBL/GenBank/DDBJ databases">
        <authorList>
            <person name="Magalhaes I.L.F."/>
            <person name="Oliveira U."/>
            <person name="Santos F.R."/>
            <person name="Vidigal T.H.D.A."/>
            <person name="Brescovit A.D."/>
            <person name="Santos A.J."/>
        </authorList>
    </citation>
    <scope>NUCLEOTIDE SEQUENCE</scope>
    <source>
        <tissue evidence="2">Shoot tissue taken approximately 20 cm above the soil surface</tissue>
    </source>
</reference>
<protein>
    <submittedName>
        <fullName evidence="2">Uncharacterized protein</fullName>
    </submittedName>
</protein>
<name>A0A0A9HZS5_ARUDO</name>
<reference evidence="2" key="2">
    <citation type="journal article" date="2015" name="Data Brief">
        <title>Shoot transcriptome of the giant reed, Arundo donax.</title>
        <authorList>
            <person name="Barrero R.A."/>
            <person name="Guerrero F.D."/>
            <person name="Moolhuijzen P."/>
            <person name="Goolsby J.A."/>
            <person name="Tidwell J."/>
            <person name="Bellgard S.E."/>
            <person name="Bellgard M.I."/>
        </authorList>
    </citation>
    <scope>NUCLEOTIDE SEQUENCE</scope>
    <source>
        <tissue evidence="2">Shoot tissue taken approximately 20 cm above the soil surface</tissue>
    </source>
</reference>
<evidence type="ECO:0000313" key="2">
    <source>
        <dbReference type="EMBL" id="JAE38423.1"/>
    </source>
</evidence>
<keyword evidence="1" id="KW-0472">Membrane</keyword>
<keyword evidence="1" id="KW-1133">Transmembrane helix</keyword>
<dbReference type="EMBL" id="GBRH01159473">
    <property type="protein sequence ID" value="JAE38423.1"/>
    <property type="molecule type" value="Transcribed_RNA"/>
</dbReference>
<sequence>MILRPFPRQAYCLVLRVRRQLLSLLNGAVMWCLAWTMVS</sequence>
<dbReference type="AlphaFoldDB" id="A0A0A9HZS5"/>
<evidence type="ECO:0000256" key="1">
    <source>
        <dbReference type="SAM" id="Phobius"/>
    </source>
</evidence>